<dbReference type="Proteomes" id="UP000018731">
    <property type="component" value="Unassembled WGS sequence"/>
</dbReference>
<dbReference type="OrthoDB" id="9810148at2"/>
<keyword evidence="3 8" id="KW-0547">Nucleotide-binding</keyword>
<keyword evidence="2" id="KW-0479">Metal-binding</keyword>
<dbReference type="InterPro" id="IPR045085">
    <property type="entry name" value="HLD_clamp_pol_III_gamma_tau"/>
</dbReference>
<dbReference type="Pfam" id="PF13177">
    <property type="entry name" value="DNA_pol3_delta2"/>
    <property type="match status" value="1"/>
</dbReference>
<feature type="region of interest" description="Disordered" evidence="9">
    <location>
        <begin position="539"/>
        <end position="587"/>
    </location>
</feature>
<dbReference type="Gene3D" id="3.40.50.300">
    <property type="entry name" value="P-loop containing nucleotide triphosphate hydrolases"/>
    <property type="match status" value="1"/>
</dbReference>
<keyword evidence="12" id="KW-1185">Reference proteome</keyword>
<evidence type="ECO:0000259" key="10">
    <source>
        <dbReference type="SMART" id="SM00382"/>
    </source>
</evidence>
<dbReference type="SUPFAM" id="SSF52540">
    <property type="entry name" value="P-loop containing nucleoside triphosphate hydrolases"/>
    <property type="match status" value="1"/>
</dbReference>
<feature type="domain" description="AAA+ ATPase" evidence="10">
    <location>
        <begin position="36"/>
        <end position="178"/>
    </location>
</feature>
<comment type="caution">
    <text evidence="11">The sequence shown here is derived from an EMBL/GenBank/DDBJ whole genome shotgun (WGS) entry which is preliminary data.</text>
</comment>
<dbReference type="GO" id="GO:0006261">
    <property type="term" value="P:DNA-templated DNA replication"/>
    <property type="evidence" value="ECO:0007669"/>
    <property type="project" value="TreeGrafter"/>
</dbReference>
<dbReference type="CDD" id="cd00009">
    <property type="entry name" value="AAA"/>
    <property type="match status" value="1"/>
</dbReference>
<organism evidence="11 12">
    <name type="scientific">Helicobacter macacae MIT 99-5501</name>
    <dbReference type="NCBI Taxonomy" id="1357400"/>
    <lineage>
        <taxon>Bacteria</taxon>
        <taxon>Pseudomonadati</taxon>
        <taxon>Campylobacterota</taxon>
        <taxon>Epsilonproteobacteria</taxon>
        <taxon>Campylobacterales</taxon>
        <taxon>Helicobacteraceae</taxon>
        <taxon>Helicobacter</taxon>
    </lineage>
</organism>
<dbReference type="PATRIC" id="fig|1357400.3.peg.635"/>
<dbReference type="FunFam" id="3.40.50.300:FF:000014">
    <property type="entry name" value="DNA polymerase III subunit gamma/tau"/>
    <property type="match status" value="1"/>
</dbReference>
<dbReference type="PANTHER" id="PTHR11669">
    <property type="entry name" value="REPLICATION FACTOR C / DNA POLYMERASE III GAMMA-TAU SUBUNIT"/>
    <property type="match status" value="1"/>
</dbReference>
<comment type="function">
    <text evidence="8">DNA polymerase III is a complex, multichain enzyme responsible for most of the replicative synthesis in bacteria. This DNA polymerase also exhibits 3' to 5' exonuclease activity.</text>
</comment>
<dbReference type="SMART" id="SM00382">
    <property type="entry name" value="AAA"/>
    <property type="match status" value="1"/>
</dbReference>
<dbReference type="GO" id="GO:0005524">
    <property type="term" value="F:ATP binding"/>
    <property type="evidence" value="ECO:0007669"/>
    <property type="project" value="UniProtKB-KW"/>
</dbReference>
<dbReference type="InterPro" id="IPR027417">
    <property type="entry name" value="P-loop_NTPase"/>
</dbReference>
<evidence type="ECO:0000256" key="7">
    <source>
        <dbReference type="ARBA" id="ARBA00049244"/>
    </source>
</evidence>
<protein>
    <recommendedName>
        <fullName evidence="8">DNA polymerase III subunit gamma/tau</fullName>
        <ecNumber evidence="8">2.7.7.7</ecNumber>
    </recommendedName>
</protein>
<evidence type="ECO:0000256" key="1">
    <source>
        <dbReference type="ARBA" id="ARBA00006360"/>
    </source>
</evidence>
<keyword evidence="4" id="KW-0862">Zinc</keyword>
<proteinExistence type="inferred from homology"/>
<evidence type="ECO:0000313" key="12">
    <source>
        <dbReference type="Proteomes" id="UP000018731"/>
    </source>
</evidence>
<dbReference type="GO" id="GO:0009360">
    <property type="term" value="C:DNA polymerase III complex"/>
    <property type="evidence" value="ECO:0007669"/>
    <property type="project" value="InterPro"/>
</dbReference>
<dbReference type="GO" id="GO:0003887">
    <property type="term" value="F:DNA-directed DNA polymerase activity"/>
    <property type="evidence" value="ECO:0007669"/>
    <property type="project" value="UniProtKB-KW"/>
</dbReference>
<feature type="region of interest" description="Disordered" evidence="9">
    <location>
        <begin position="387"/>
        <end position="410"/>
    </location>
</feature>
<dbReference type="eggNOG" id="COG2812">
    <property type="taxonomic scope" value="Bacteria"/>
</dbReference>
<sequence length="614" mass="68159">MSLALALKYRPQLFSDLVGQEAISQTLGMALDKNRIVHAYLFSGLRGSGKTSSARIFARALECERGPISTPCGECDICKATLEGRNIDIIEMDAASNRSIDNIRDLIEQTKYAPAMARFKIFIIDEVHMLTKEAFNALLKTLEEPPQYVKFILATTDPLKLPATILSRTQHFRFKKIPHRLVVAHLKMILQKEEVGYDDGALEIIARAGGGSLRDTLTLTDQAINYCDKFLTTQQVTQMLGVVDPQVLKNFFGSILHNDEEGLKRDLEALSEYECEMIIDEMLLFLKDALFGGSKDFPLLLLDRFLGILSRAKSLLNLNPDGAFVLTLISLKMREAMKLKDINEAIQSLESALAKNSNLQITSNTASATSNLSQNLAQTSAMAMNDFASQKSSHSQESLNLQESSQGDLAQSGDSILGADSLLQNSQPPQNPQNLQNPQDLQNQVQNHINASVGSIDDKAKFDELVKRIYDRSYELGEVFSVCVEFERVDSGVLYWKSNPNAQQKEQLKRGYSVIVLLAKEVFGEVEIKNTYKDFAKSNEQEAQANTQNARSNAASAEMPPQSTENTESADSANADMTQDSAQNLTQKFLSENKELIASIKENFGAKEMRVQND</sequence>
<keyword evidence="8" id="KW-0548">Nucleotidyltransferase</keyword>
<comment type="catalytic activity">
    <reaction evidence="7 8">
        <text>DNA(n) + a 2'-deoxyribonucleoside 5'-triphosphate = DNA(n+1) + diphosphate</text>
        <dbReference type="Rhea" id="RHEA:22508"/>
        <dbReference type="Rhea" id="RHEA-COMP:17339"/>
        <dbReference type="Rhea" id="RHEA-COMP:17340"/>
        <dbReference type="ChEBI" id="CHEBI:33019"/>
        <dbReference type="ChEBI" id="CHEBI:61560"/>
        <dbReference type="ChEBI" id="CHEBI:173112"/>
        <dbReference type="EC" id="2.7.7.7"/>
    </reaction>
</comment>
<name>V8CDN4_9HELI</name>
<feature type="compositionally biased region" description="Low complexity" evidence="9">
    <location>
        <begin position="422"/>
        <end position="438"/>
    </location>
</feature>
<keyword evidence="8" id="KW-0808">Transferase</keyword>
<gene>
    <name evidence="8" type="primary">dnaX</name>
    <name evidence="11" type="ORF">HMPREF2086_00465</name>
</gene>
<dbReference type="PANTHER" id="PTHR11669:SF0">
    <property type="entry name" value="PROTEIN STICHEL-LIKE 2"/>
    <property type="match status" value="1"/>
</dbReference>
<keyword evidence="5 8" id="KW-0067">ATP-binding</keyword>
<feature type="compositionally biased region" description="Low complexity" evidence="9">
    <location>
        <begin position="392"/>
        <end position="406"/>
    </location>
</feature>
<dbReference type="EMBL" id="AZJI01000001">
    <property type="protein sequence ID" value="ETD25130.1"/>
    <property type="molecule type" value="Genomic_DNA"/>
</dbReference>
<evidence type="ECO:0000256" key="9">
    <source>
        <dbReference type="SAM" id="MobiDB-lite"/>
    </source>
</evidence>
<feature type="compositionally biased region" description="Polar residues" evidence="9">
    <location>
        <begin position="541"/>
        <end position="587"/>
    </location>
</feature>
<evidence type="ECO:0000256" key="4">
    <source>
        <dbReference type="ARBA" id="ARBA00022833"/>
    </source>
</evidence>
<dbReference type="CDD" id="cd18137">
    <property type="entry name" value="HLD_clamp_pol_III_gamma_tau"/>
    <property type="match status" value="1"/>
</dbReference>
<dbReference type="STRING" id="1357400.HMPREF2086_00465"/>
<evidence type="ECO:0000256" key="3">
    <source>
        <dbReference type="ARBA" id="ARBA00022741"/>
    </source>
</evidence>
<dbReference type="NCBIfam" id="TIGR02397">
    <property type="entry name" value="dnaX_nterm"/>
    <property type="match status" value="1"/>
</dbReference>
<keyword evidence="6 8" id="KW-0239">DNA-directed DNA polymerase</keyword>
<dbReference type="RefSeq" id="WP_023927162.1">
    <property type="nucleotide sequence ID" value="NZ_KI669454.1"/>
</dbReference>
<feature type="region of interest" description="Disordered" evidence="9">
    <location>
        <begin position="419"/>
        <end position="438"/>
    </location>
</feature>
<evidence type="ECO:0000256" key="5">
    <source>
        <dbReference type="ARBA" id="ARBA00022840"/>
    </source>
</evidence>
<dbReference type="GO" id="GO:0046872">
    <property type="term" value="F:metal ion binding"/>
    <property type="evidence" value="ECO:0007669"/>
    <property type="project" value="UniProtKB-KW"/>
</dbReference>
<dbReference type="InterPro" id="IPR003593">
    <property type="entry name" value="AAA+_ATPase"/>
</dbReference>
<dbReference type="NCBIfam" id="NF006280">
    <property type="entry name" value="PRK08451.1"/>
    <property type="match status" value="1"/>
</dbReference>
<dbReference type="HOGENOM" id="CLU_006229_0_8_7"/>
<evidence type="ECO:0000256" key="2">
    <source>
        <dbReference type="ARBA" id="ARBA00022723"/>
    </source>
</evidence>
<dbReference type="InterPro" id="IPR012763">
    <property type="entry name" value="DNA_pol_III_sug/sutau_N"/>
</dbReference>
<reference evidence="11 12" key="1">
    <citation type="journal article" date="2014" name="Genome Announc.">
        <title>Draft genome sequences of six enterohepatic helicobacter species isolated from humans and one from rhesus macaques.</title>
        <authorList>
            <person name="Shen Z."/>
            <person name="Sheh A."/>
            <person name="Young S.K."/>
            <person name="Abouelliel A."/>
            <person name="Ward D.V."/>
            <person name="Earl A.M."/>
            <person name="Fox J.G."/>
        </authorList>
    </citation>
    <scope>NUCLEOTIDE SEQUENCE [LARGE SCALE GENOMIC DNA]</scope>
    <source>
        <strain evidence="11 12">MIT 99-5501</strain>
    </source>
</reference>
<dbReference type="Pfam" id="PF22608">
    <property type="entry name" value="DNAX_ATPase_lid"/>
    <property type="match status" value="1"/>
</dbReference>
<dbReference type="EC" id="2.7.7.7" evidence="8"/>
<keyword evidence="8" id="KW-0235">DNA replication</keyword>
<evidence type="ECO:0000256" key="6">
    <source>
        <dbReference type="ARBA" id="ARBA00022932"/>
    </source>
</evidence>
<dbReference type="InterPro" id="IPR050238">
    <property type="entry name" value="DNA_Rep/Repair_Clamp_Loader"/>
</dbReference>
<accession>V8CDN4</accession>
<evidence type="ECO:0000256" key="8">
    <source>
        <dbReference type="RuleBase" id="RU364063"/>
    </source>
</evidence>
<dbReference type="FunFam" id="1.10.8.60:FF:000013">
    <property type="entry name" value="DNA polymerase III subunit gamma/tau"/>
    <property type="match status" value="1"/>
</dbReference>
<dbReference type="Gene3D" id="1.10.8.60">
    <property type="match status" value="1"/>
</dbReference>
<comment type="similarity">
    <text evidence="1 8">Belongs to the DnaX/STICHEL family.</text>
</comment>
<comment type="subunit">
    <text evidence="8">DNA polymerase III contains a core (composed of alpha, epsilon and theta chains) that associates with a tau subunit. This core dimerizes to form the POLIII' complex. PolIII' associates with the gamma complex (composed of gamma, delta, delta', psi and chi chains) and with the beta chain to form the complete DNA polymerase III complex.</text>
</comment>
<evidence type="ECO:0000313" key="11">
    <source>
        <dbReference type="EMBL" id="ETD25130.1"/>
    </source>
</evidence>
<dbReference type="AlphaFoldDB" id="V8CDN4"/>